<proteinExistence type="predicted"/>
<organism evidence="8 9">
    <name type="scientific">Psilocybe cf. subviscida</name>
    <dbReference type="NCBI Taxonomy" id="2480587"/>
    <lineage>
        <taxon>Eukaryota</taxon>
        <taxon>Fungi</taxon>
        <taxon>Dikarya</taxon>
        <taxon>Basidiomycota</taxon>
        <taxon>Agaricomycotina</taxon>
        <taxon>Agaricomycetes</taxon>
        <taxon>Agaricomycetidae</taxon>
        <taxon>Agaricales</taxon>
        <taxon>Agaricineae</taxon>
        <taxon>Strophariaceae</taxon>
        <taxon>Psilocybe</taxon>
    </lineage>
</organism>
<reference evidence="8 9" key="1">
    <citation type="journal article" date="2020" name="ISME J.">
        <title>Uncovering the hidden diversity of litter-decomposition mechanisms in mushroom-forming fungi.</title>
        <authorList>
            <person name="Floudas D."/>
            <person name="Bentzer J."/>
            <person name="Ahren D."/>
            <person name="Johansson T."/>
            <person name="Persson P."/>
            <person name="Tunlid A."/>
        </authorList>
    </citation>
    <scope>NUCLEOTIDE SEQUENCE [LARGE SCALE GENOMIC DNA]</scope>
    <source>
        <strain evidence="8 9">CBS 101986</strain>
    </source>
</reference>
<evidence type="ECO:0000256" key="3">
    <source>
        <dbReference type="ARBA" id="ARBA00022547"/>
    </source>
</evidence>
<dbReference type="GO" id="GO:0031966">
    <property type="term" value="C:mitochondrial membrane"/>
    <property type="evidence" value="ECO:0007669"/>
    <property type="project" value="UniProtKB-SubCell"/>
</dbReference>
<evidence type="ECO:0000256" key="2">
    <source>
        <dbReference type="ARBA" id="ARBA00022448"/>
    </source>
</evidence>
<sequence length="72" mass="8150">MCCHGRGFFSSPLLSYKHWVRYEQQVKESEQADLTKTVIEKVVAALKDEKTQKDILAGAVAEIEQLVKSKVI</sequence>
<keyword evidence="7" id="KW-0472">Membrane</keyword>
<dbReference type="Proteomes" id="UP000567179">
    <property type="component" value="Unassembled WGS sequence"/>
</dbReference>
<keyword evidence="9" id="KW-1185">Reference proteome</keyword>
<evidence type="ECO:0000313" key="8">
    <source>
        <dbReference type="EMBL" id="KAF5316688.1"/>
    </source>
</evidence>
<keyword evidence="3" id="KW-0138">CF(0)</keyword>
<keyword evidence="2" id="KW-0813">Transport</keyword>
<dbReference type="GO" id="GO:0015986">
    <property type="term" value="P:proton motive force-driven ATP synthesis"/>
    <property type="evidence" value="ECO:0007669"/>
    <property type="project" value="InterPro"/>
</dbReference>
<gene>
    <name evidence="8" type="ORF">D9619_006727</name>
</gene>
<comment type="caution">
    <text evidence="8">The sequence shown here is derived from an EMBL/GenBank/DDBJ whole genome shotgun (WGS) entry which is preliminary data.</text>
</comment>
<comment type="subcellular location">
    <subcellularLocation>
        <location evidence="1">Mitochondrion membrane</location>
    </subcellularLocation>
</comment>
<dbReference type="InterPro" id="IPR008688">
    <property type="entry name" value="ATP_synth_Bsub_B/MI25"/>
</dbReference>
<keyword evidence="6" id="KW-0496">Mitochondrion</keyword>
<dbReference type="AlphaFoldDB" id="A0A8H5B5Z2"/>
<evidence type="ECO:0000256" key="5">
    <source>
        <dbReference type="ARBA" id="ARBA00023065"/>
    </source>
</evidence>
<dbReference type="GO" id="GO:0015078">
    <property type="term" value="F:proton transmembrane transporter activity"/>
    <property type="evidence" value="ECO:0007669"/>
    <property type="project" value="InterPro"/>
</dbReference>
<protein>
    <submittedName>
        <fullName evidence="8">Uncharacterized protein</fullName>
    </submittedName>
</protein>
<dbReference type="OrthoDB" id="67388at2759"/>
<evidence type="ECO:0000256" key="7">
    <source>
        <dbReference type="ARBA" id="ARBA00023136"/>
    </source>
</evidence>
<dbReference type="GO" id="GO:0045259">
    <property type="term" value="C:proton-transporting ATP synthase complex"/>
    <property type="evidence" value="ECO:0007669"/>
    <property type="project" value="UniProtKB-KW"/>
</dbReference>
<evidence type="ECO:0000256" key="1">
    <source>
        <dbReference type="ARBA" id="ARBA00004325"/>
    </source>
</evidence>
<evidence type="ECO:0000313" key="9">
    <source>
        <dbReference type="Proteomes" id="UP000567179"/>
    </source>
</evidence>
<keyword evidence="5" id="KW-0406">Ion transport</keyword>
<evidence type="ECO:0000256" key="4">
    <source>
        <dbReference type="ARBA" id="ARBA00022781"/>
    </source>
</evidence>
<dbReference type="Pfam" id="PF05405">
    <property type="entry name" value="Mt_ATP-synt_B"/>
    <property type="match status" value="1"/>
</dbReference>
<dbReference type="EMBL" id="JAACJJ010000042">
    <property type="protein sequence ID" value="KAF5316688.1"/>
    <property type="molecule type" value="Genomic_DNA"/>
</dbReference>
<name>A0A8H5B5Z2_9AGAR</name>
<keyword evidence="4" id="KW-0375">Hydrogen ion transport</keyword>
<accession>A0A8H5B5Z2</accession>
<evidence type="ECO:0000256" key="6">
    <source>
        <dbReference type="ARBA" id="ARBA00023128"/>
    </source>
</evidence>